<evidence type="ECO:0000313" key="2">
    <source>
        <dbReference type="EMBL" id="KAG8538961.1"/>
    </source>
</evidence>
<organism evidence="2 3">
    <name type="scientific">Engystomops pustulosus</name>
    <name type="common">Tungara frog</name>
    <name type="synonym">Physalaemus pustulosus</name>
    <dbReference type="NCBI Taxonomy" id="76066"/>
    <lineage>
        <taxon>Eukaryota</taxon>
        <taxon>Metazoa</taxon>
        <taxon>Chordata</taxon>
        <taxon>Craniata</taxon>
        <taxon>Vertebrata</taxon>
        <taxon>Euteleostomi</taxon>
        <taxon>Amphibia</taxon>
        <taxon>Batrachia</taxon>
        <taxon>Anura</taxon>
        <taxon>Neobatrachia</taxon>
        <taxon>Hyloidea</taxon>
        <taxon>Leptodactylidae</taxon>
        <taxon>Leiuperinae</taxon>
        <taxon>Engystomops</taxon>
    </lineage>
</organism>
<keyword evidence="3" id="KW-1185">Reference proteome</keyword>
<comment type="caution">
    <text evidence="2">The sequence shown here is derived from an EMBL/GenBank/DDBJ whole genome shotgun (WGS) entry which is preliminary data.</text>
</comment>
<dbReference type="Proteomes" id="UP000824782">
    <property type="component" value="Unassembled WGS sequence"/>
</dbReference>
<dbReference type="EMBL" id="WNYA01017334">
    <property type="protein sequence ID" value="KAG8538961.1"/>
    <property type="molecule type" value="Genomic_DNA"/>
</dbReference>
<gene>
    <name evidence="2" type="ORF">GDO81_021695</name>
</gene>
<proteinExistence type="predicted"/>
<evidence type="ECO:0000313" key="3">
    <source>
        <dbReference type="Proteomes" id="UP000824782"/>
    </source>
</evidence>
<evidence type="ECO:0008006" key="4">
    <source>
        <dbReference type="Google" id="ProtNLM"/>
    </source>
</evidence>
<dbReference type="AlphaFoldDB" id="A0AAV6YQN2"/>
<accession>A0AAV6YQN2</accession>
<feature type="region of interest" description="Disordered" evidence="1">
    <location>
        <begin position="63"/>
        <end position="87"/>
    </location>
</feature>
<name>A0AAV6YQN2_ENGPU</name>
<protein>
    <recommendedName>
        <fullName evidence="4">NADH dehydrogenase subunit 4L</fullName>
    </recommendedName>
</protein>
<sequence>MTPNNLSSATSLLVTLYPMNRTFQAWAILLFPSLAAESIVLSSMTAIVTSHAACHPTMPGHYHLPHPTPGSDVTGRPDLCPEISSSL</sequence>
<reference evidence="2" key="1">
    <citation type="thesis" date="2020" institute="ProQuest LLC" country="789 East Eisenhower Parkway, Ann Arbor, MI, USA">
        <title>Comparative Genomics and Chromosome Evolution.</title>
        <authorList>
            <person name="Mudd A.B."/>
        </authorList>
    </citation>
    <scope>NUCLEOTIDE SEQUENCE</scope>
    <source>
        <strain evidence="2">237g6f4</strain>
        <tissue evidence="2">Blood</tissue>
    </source>
</reference>
<evidence type="ECO:0000256" key="1">
    <source>
        <dbReference type="SAM" id="MobiDB-lite"/>
    </source>
</evidence>